<keyword evidence="10" id="KW-1185">Reference proteome</keyword>
<gene>
    <name evidence="8" type="ORF">GSTENG00025900001</name>
</gene>
<dbReference type="InterPro" id="IPR017937">
    <property type="entry name" value="Thioredoxin_CS"/>
</dbReference>
<evidence type="ECO:0000259" key="7">
    <source>
        <dbReference type="PROSITE" id="PS51352"/>
    </source>
</evidence>
<accession>Q4S0R6</accession>
<dbReference type="STRING" id="99883.ENSTNIP00000016857"/>
<dbReference type="GeneTree" id="ENSGT00940000163988"/>
<dbReference type="PRINTS" id="PR00421">
    <property type="entry name" value="THIOREDOXIN"/>
</dbReference>
<dbReference type="Pfam" id="PF00085">
    <property type="entry name" value="Thioredoxin"/>
    <property type="match status" value="1"/>
</dbReference>
<protein>
    <recommendedName>
        <fullName evidence="4">Thioredoxin</fullName>
    </recommendedName>
</protein>
<dbReference type="SUPFAM" id="SSF52833">
    <property type="entry name" value="Thioredoxin-like"/>
    <property type="match status" value="1"/>
</dbReference>
<evidence type="ECO:0000256" key="4">
    <source>
        <dbReference type="PIRNR" id="PIRNR000077"/>
    </source>
</evidence>
<keyword evidence="1" id="KW-0702">S-nitrosylation</keyword>
<feature type="site" description="Deprotonates C-terminal active site Cys" evidence="5">
    <location>
        <position position="27"/>
    </location>
</feature>
<reference evidence="8 10" key="1">
    <citation type="journal article" date="2004" name="Nature">
        <title>Genome duplication in the teleost fish Tetraodon nigroviridis reveals the early vertebrate proto-karyotype.</title>
        <authorList>
            <person name="Jaillon O."/>
            <person name="Aury J.-M."/>
            <person name="Brunet F."/>
            <person name="Petit J.-L."/>
            <person name="Stange-Thomann N."/>
            <person name="Mauceli E."/>
            <person name="Bouneau L."/>
            <person name="Fischer C."/>
            <person name="Ozouf-Costaz C."/>
            <person name="Bernot A."/>
            <person name="Nicaud S."/>
            <person name="Jaffe D."/>
            <person name="Fisher S."/>
            <person name="Lutfalla G."/>
            <person name="Dossat C."/>
            <person name="Segurens B."/>
            <person name="Dasilva C."/>
            <person name="Salanoubat M."/>
            <person name="Levy M."/>
            <person name="Boudet N."/>
            <person name="Castellano S."/>
            <person name="Anthouard V."/>
            <person name="Jubin C."/>
            <person name="Castelli V."/>
            <person name="Katinka M."/>
            <person name="Vacherie B."/>
            <person name="Biemont C."/>
            <person name="Skalli Z."/>
            <person name="Cattolico L."/>
            <person name="Poulain J."/>
            <person name="De Berardinis V."/>
            <person name="Cruaud C."/>
            <person name="Duprat S."/>
            <person name="Brottier P."/>
            <person name="Coutanceau J.-P."/>
            <person name="Gouzy J."/>
            <person name="Parra G."/>
            <person name="Lardier G."/>
            <person name="Chapple C."/>
            <person name="McKernan K.J."/>
            <person name="McEwan P."/>
            <person name="Bosak S."/>
            <person name="Kellis M."/>
            <person name="Volff J.-N."/>
            <person name="Guigo R."/>
            <person name="Zody M.C."/>
            <person name="Mesirov J."/>
            <person name="Lindblad-Toh K."/>
            <person name="Birren B."/>
            <person name="Nusbaum C."/>
            <person name="Kahn D."/>
            <person name="Robinson-Rechavi M."/>
            <person name="Laudet V."/>
            <person name="Schachter V."/>
            <person name="Quetier F."/>
            <person name="Saurin W."/>
            <person name="Scarpelli C."/>
            <person name="Wincker P."/>
            <person name="Lander E.S."/>
            <person name="Weissenbach J."/>
            <person name="Roest Crollius H."/>
        </authorList>
    </citation>
    <scope>NUCLEOTIDE SEQUENCE [LARGE SCALE GENOMIC DNA]</scope>
</reference>
<reference evidence="9" key="3">
    <citation type="submission" date="2025-05" db="UniProtKB">
        <authorList>
            <consortium name="Ensembl"/>
        </authorList>
    </citation>
    <scope>IDENTIFICATION</scope>
</reference>
<organism evidence="8">
    <name type="scientific">Tetraodon nigroviridis</name>
    <name type="common">Spotted green pufferfish</name>
    <name type="synonym">Chelonodon nigroviridis</name>
    <dbReference type="NCBI Taxonomy" id="99883"/>
    <lineage>
        <taxon>Eukaryota</taxon>
        <taxon>Metazoa</taxon>
        <taxon>Chordata</taxon>
        <taxon>Craniata</taxon>
        <taxon>Vertebrata</taxon>
        <taxon>Euteleostomi</taxon>
        <taxon>Actinopterygii</taxon>
        <taxon>Neopterygii</taxon>
        <taxon>Teleostei</taxon>
        <taxon>Neoteleostei</taxon>
        <taxon>Acanthomorphata</taxon>
        <taxon>Eupercaria</taxon>
        <taxon>Tetraodontiformes</taxon>
        <taxon>Tetradontoidea</taxon>
        <taxon>Tetraodontidae</taxon>
        <taxon>Tetraodon</taxon>
    </lineage>
</organism>
<dbReference type="PROSITE" id="PS51352">
    <property type="entry name" value="THIOREDOXIN_2"/>
    <property type="match status" value="1"/>
</dbReference>
<dbReference type="FunFam" id="3.40.30.10:FF:000245">
    <property type="entry name" value="Thioredoxin"/>
    <property type="match status" value="1"/>
</dbReference>
<evidence type="ECO:0000256" key="2">
    <source>
        <dbReference type="ARBA" id="ARBA00023157"/>
    </source>
</evidence>
<evidence type="ECO:0000256" key="6">
    <source>
        <dbReference type="PIRSR" id="PIRSR000077-4"/>
    </source>
</evidence>
<dbReference type="PROSITE" id="PS00194">
    <property type="entry name" value="THIOREDOXIN_1"/>
    <property type="match status" value="1"/>
</dbReference>
<feature type="site" description="Contributes to redox potential value" evidence="5">
    <location>
        <position position="35"/>
    </location>
</feature>
<comment type="similarity">
    <text evidence="4">Belongs to the thioredoxin family.</text>
</comment>
<keyword evidence="3 6" id="KW-0676">Redox-active center</keyword>
<name>Q4S0R6_TETNG</name>
<evidence type="ECO:0000313" key="8">
    <source>
        <dbReference type="EMBL" id="CAG05766.1"/>
    </source>
</evidence>
<proteinExistence type="inferred from homology"/>
<dbReference type="Ensembl" id="ENSTNIT00000017071.1">
    <property type="protein sequence ID" value="ENSTNIP00000016857.1"/>
    <property type="gene ID" value="ENSTNIG00000013853.1"/>
</dbReference>
<dbReference type="OrthoDB" id="2121326at2759"/>
<evidence type="ECO:0000256" key="3">
    <source>
        <dbReference type="ARBA" id="ARBA00023284"/>
    </source>
</evidence>
<dbReference type="PANTHER" id="PTHR46115">
    <property type="entry name" value="THIOREDOXIN-LIKE PROTEIN 1"/>
    <property type="match status" value="1"/>
</dbReference>
<dbReference type="Gene3D" id="3.40.30.10">
    <property type="entry name" value="Glutaredoxin"/>
    <property type="match status" value="1"/>
</dbReference>
<evidence type="ECO:0000313" key="9">
    <source>
        <dbReference type="Ensembl" id="ENSTNIP00000016857.1"/>
    </source>
</evidence>
<dbReference type="InterPro" id="IPR005746">
    <property type="entry name" value="Thioredoxin"/>
</dbReference>
<dbReference type="PIRSF" id="PIRSF000077">
    <property type="entry name" value="Thioredoxin"/>
    <property type="match status" value="1"/>
</dbReference>
<dbReference type="CDD" id="cd02947">
    <property type="entry name" value="TRX_family"/>
    <property type="match status" value="1"/>
</dbReference>
<evidence type="ECO:0000256" key="5">
    <source>
        <dbReference type="PIRSR" id="PIRSR000077-1"/>
    </source>
</evidence>
<dbReference type="KEGG" id="tng:GSTEN00025900G001"/>
<evidence type="ECO:0000313" key="10">
    <source>
        <dbReference type="Proteomes" id="UP000007303"/>
    </source>
</evidence>
<feature type="active site" description="Nucleophile" evidence="5">
    <location>
        <position position="33"/>
    </location>
</feature>
<dbReference type="GO" id="GO:0015035">
    <property type="term" value="F:protein-disulfide reductase activity"/>
    <property type="evidence" value="ECO:0007669"/>
    <property type="project" value="InterPro"/>
</dbReference>
<evidence type="ECO:0000256" key="1">
    <source>
        <dbReference type="ARBA" id="ARBA00022799"/>
    </source>
</evidence>
<feature type="site" description="Contributes to redox potential value" evidence="5">
    <location>
        <position position="34"/>
    </location>
</feature>
<reference evidence="8" key="2">
    <citation type="submission" date="2004-02" db="EMBL/GenBank/DDBJ databases">
        <authorList>
            <consortium name="Genoscope"/>
            <consortium name="Whitehead Institute Centre for Genome Research"/>
        </authorList>
    </citation>
    <scope>NUCLEOTIDE SEQUENCE</scope>
</reference>
<dbReference type="Proteomes" id="UP000007303">
    <property type="component" value="Unassembled WGS sequence"/>
</dbReference>
<dbReference type="EMBL" id="CAAE01014779">
    <property type="protein sequence ID" value="CAG05766.1"/>
    <property type="molecule type" value="Genomic_DNA"/>
</dbReference>
<keyword evidence="2 6" id="KW-1015">Disulfide bond</keyword>
<dbReference type="AlphaFoldDB" id="Q4S0R6"/>
<dbReference type="OMA" id="DFHALWC"/>
<feature type="active site" description="Nucleophile" evidence="5">
    <location>
        <position position="36"/>
    </location>
</feature>
<dbReference type="InterPro" id="IPR013766">
    <property type="entry name" value="Thioredoxin_domain"/>
</dbReference>
<sequence>MVVIVIESEAQFDDYIKNIEGKLVVVDFTAQWCGPCKHIGPVFKSLSDMGDNKNVIFLKVDVDELEDLAARCKVSAMPTFLFFKDGVKIDEVIGANQPQLVEKIQKHKP</sequence>
<dbReference type="InterPro" id="IPR036249">
    <property type="entry name" value="Thioredoxin-like_sf"/>
</dbReference>
<dbReference type="HOGENOM" id="CLU_090389_14_6_1"/>
<feature type="disulfide bond" description="Redox-active" evidence="6">
    <location>
        <begin position="33"/>
        <end position="36"/>
    </location>
</feature>
<feature type="domain" description="Thioredoxin" evidence="7">
    <location>
        <begin position="1"/>
        <end position="109"/>
    </location>
</feature>